<organism evidence="1 2">
    <name type="scientific">Seminavis robusta</name>
    <dbReference type="NCBI Taxonomy" id="568900"/>
    <lineage>
        <taxon>Eukaryota</taxon>
        <taxon>Sar</taxon>
        <taxon>Stramenopiles</taxon>
        <taxon>Ochrophyta</taxon>
        <taxon>Bacillariophyta</taxon>
        <taxon>Bacillariophyceae</taxon>
        <taxon>Bacillariophycidae</taxon>
        <taxon>Naviculales</taxon>
        <taxon>Naviculaceae</taxon>
        <taxon>Seminavis</taxon>
    </lineage>
</organism>
<evidence type="ECO:0000313" key="1">
    <source>
        <dbReference type="EMBL" id="CAB9512234.1"/>
    </source>
</evidence>
<name>A0A9N8E3V1_9STRA</name>
<gene>
    <name evidence="1" type="ORF">SEMRO_525_G160190.1</name>
</gene>
<dbReference type="EMBL" id="CAICTM010000524">
    <property type="protein sequence ID" value="CAB9512234.1"/>
    <property type="molecule type" value="Genomic_DNA"/>
</dbReference>
<protein>
    <submittedName>
        <fullName evidence="1">Uncharacterized protein</fullName>
    </submittedName>
</protein>
<reference evidence="1" key="1">
    <citation type="submission" date="2020-06" db="EMBL/GenBank/DDBJ databases">
        <authorList>
            <consortium name="Plant Systems Biology data submission"/>
        </authorList>
    </citation>
    <scope>NUCLEOTIDE SEQUENCE</scope>
    <source>
        <strain evidence="1">D6</strain>
    </source>
</reference>
<dbReference type="InterPro" id="IPR011990">
    <property type="entry name" value="TPR-like_helical_dom_sf"/>
</dbReference>
<comment type="caution">
    <text evidence="1">The sequence shown here is derived from an EMBL/GenBank/DDBJ whole genome shotgun (WGS) entry which is preliminary data.</text>
</comment>
<dbReference type="Proteomes" id="UP001153069">
    <property type="component" value="Unassembled WGS sequence"/>
</dbReference>
<keyword evidence="2" id="KW-1185">Reference proteome</keyword>
<proteinExistence type="predicted"/>
<dbReference type="AlphaFoldDB" id="A0A9N8E3V1"/>
<accession>A0A9N8E3V1</accession>
<evidence type="ECO:0000313" key="2">
    <source>
        <dbReference type="Proteomes" id="UP001153069"/>
    </source>
</evidence>
<sequence>MTSTQEPTSSQVIDHIMQLNNAGIQMLQDHRYEGAISTLSKAVSTFKMSLDLLDGNDGCCSNPGCDLSFTFQLSNAAVRAAESGGDEFSSAPSFIFDSPIRVAHCLTNVDQFDIKSSTQDQLKMFSFALVFNWALAFHLAAPQGNTVKEHRRLTKALAFYKLALNMIENENLNLGIMEALAVINNQAQVYLKLGDRNHADQCYDQVRSDIMLVADCGRQQDILLFEQFFAAAVFEPSKFAPAA</sequence>
<dbReference type="Gene3D" id="1.25.40.10">
    <property type="entry name" value="Tetratricopeptide repeat domain"/>
    <property type="match status" value="1"/>
</dbReference>
<dbReference type="SUPFAM" id="SSF48452">
    <property type="entry name" value="TPR-like"/>
    <property type="match status" value="1"/>
</dbReference>